<reference evidence="2 3" key="1">
    <citation type="submission" date="2017-12" db="EMBL/GenBank/DDBJ databases">
        <authorList>
            <person name="Paulsen S."/>
            <person name="Gram L.K."/>
        </authorList>
    </citation>
    <scope>NUCLEOTIDE SEQUENCE [LARGE SCALE GENOMIC DNA]</scope>
    <source>
        <strain evidence="2 3">S2897</strain>
    </source>
</reference>
<evidence type="ECO:0000256" key="1">
    <source>
        <dbReference type="SAM" id="SignalP"/>
    </source>
</evidence>
<evidence type="ECO:0000313" key="3">
    <source>
        <dbReference type="Proteomes" id="UP000305874"/>
    </source>
</evidence>
<gene>
    <name evidence="2" type="ORF">CWC05_10985</name>
</gene>
<name>A0A5S3Z3X9_9GAMM</name>
<feature type="chain" id="PRO_5024366620" evidence="1">
    <location>
        <begin position="23"/>
        <end position="139"/>
    </location>
</feature>
<dbReference type="EMBL" id="PNCG01000010">
    <property type="protein sequence ID" value="TMP86989.1"/>
    <property type="molecule type" value="Genomic_DNA"/>
</dbReference>
<protein>
    <submittedName>
        <fullName evidence="2">Uncharacterized protein</fullName>
    </submittedName>
</protein>
<reference evidence="3" key="2">
    <citation type="submission" date="2019-06" db="EMBL/GenBank/DDBJ databases">
        <title>Co-occurence of chitin degradation, pigmentation and bioactivity in marine Pseudoalteromonas.</title>
        <authorList>
            <person name="Sonnenschein E.C."/>
            <person name="Bech P.K."/>
        </authorList>
    </citation>
    <scope>NUCLEOTIDE SEQUENCE [LARGE SCALE GENOMIC DNA]</scope>
    <source>
        <strain evidence="3">S2897</strain>
    </source>
</reference>
<dbReference type="RefSeq" id="WP_138548238.1">
    <property type="nucleotide sequence ID" value="NZ_PNCG01000010.1"/>
</dbReference>
<dbReference type="Proteomes" id="UP000305874">
    <property type="component" value="Unassembled WGS sequence"/>
</dbReference>
<keyword evidence="1" id="KW-0732">Signal</keyword>
<proteinExistence type="predicted"/>
<organism evidence="2 3">
    <name type="scientific">Pseudoalteromonas ruthenica</name>
    <dbReference type="NCBI Taxonomy" id="151081"/>
    <lineage>
        <taxon>Bacteria</taxon>
        <taxon>Pseudomonadati</taxon>
        <taxon>Pseudomonadota</taxon>
        <taxon>Gammaproteobacteria</taxon>
        <taxon>Alteromonadales</taxon>
        <taxon>Pseudoalteromonadaceae</taxon>
        <taxon>Pseudoalteromonas</taxon>
    </lineage>
</organism>
<dbReference type="AlphaFoldDB" id="A0A5S3Z3X9"/>
<feature type="signal peptide" evidence="1">
    <location>
        <begin position="1"/>
        <end position="22"/>
    </location>
</feature>
<evidence type="ECO:0000313" key="2">
    <source>
        <dbReference type="EMBL" id="TMP86989.1"/>
    </source>
</evidence>
<accession>A0A5S3Z3X9</accession>
<comment type="caution">
    <text evidence="2">The sequence shown here is derived from an EMBL/GenBank/DDBJ whole genome shotgun (WGS) entry which is preliminary data.</text>
</comment>
<sequence length="139" mass="14936">MNLFVTSIAALTVAALSSTASAQSSAVNLAAPDKEQVSFTRAEVNMLNKQGSLAASTVTYYGPKVWVNGRLESFFVGSTNGNTFCEARGHNQEVSGSTVTCGEDESSYADYDWYGSAWIKKSTGSKNQCYPLYATIKCR</sequence>